<dbReference type="PANTHER" id="PTHR47268">
    <property type="entry name" value="ACYLPHOSPHATASE"/>
    <property type="match status" value="1"/>
</dbReference>
<dbReference type="HAMAP" id="MF_01450">
    <property type="entry name" value="Acylphosphatase_entero"/>
    <property type="match status" value="1"/>
</dbReference>
<evidence type="ECO:0000256" key="4">
    <source>
        <dbReference type="ARBA" id="ARBA00022801"/>
    </source>
</evidence>
<dbReference type="InterPro" id="IPR036046">
    <property type="entry name" value="Acylphosphatase-like_dom_sf"/>
</dbReference>
<dbReference type="InterPro" id="IPR020456">
    <property type="entry name" value="Acylphosphatase"/>
</dbReference>
<comment type="catalytic activity">
    <reaction evidence="6 7 8">
        <text>an acyl phosphate + H2O = a carboxylate + phosphate + H(+)</text>
        <dbReference type="Rhea" id="RHEA:14965"/>
        <dbReference type="ChEBI" id="CHEBI:15377"/>
        <dbReference type="ChEBI" id="CHEBI:15378"/>
        <dbReference type="ChEBI" id="CHEBI:29067"/>
        <dbReference type="ChEBI" id="CHEBI:43474"/>
        <dbReference type="ChEBI" id="CHEBI:59918"/>
        <dbReference type="EC" id="3.6.1.7"/>
    </reaction>
</comment>
<dbReference type="PROSITE" id="PS51160">
    <property type="entry name" value="ACYLPHOSPHATASE_3"/>
    <property type="match status" value="1"/>
</dbReference>
<evidence type="ECO:0000256" key="7">
    <source>
        <dbReference type="HAMAP-Rule" id="MF_01450"/>
    </source>
</evidence>
<name>A0A2A7U4B7_EDWTA</name>
<dbReference type="GeneID" id="93123673"/>
<dbReference type="AlphaFoldDB" id="A0A2A7U4B7"/>
<dbReference type="EMBL" id="PDDV01000013">
    <property type="protein sequence ID" value="PEH73134.1"/>
    <property type="molecule type" value="Genomic_DNA"/>
</dbReference>
<dbReference type="SUPFAM" id="SSF54975">
    <property type="entry name" value="Acylphosphatase/BLUF domain-like"/>
    <property type="match status" value="1"/>
</dbReference>
<dbReference type="InterPro" id="IPR028627">
    <property type="entry name" value="Acylphosphatase_bac"/>
</dbReference>
<dbReference type="EC" id="3.6.1.7" evidence="2 7"/>
<protein>
    <recommendedName>
        <fullName evidence="3 7">Acylphosphatase</fullName>
        <ecNumber evidence="2 7">3.6.1.7</ecNumber>
    </recommendedName>
    <alternativeName>
        <fullName evidence="5 7">Acylphosphate phosphohydrolase</fullName>
    </alternativeName>
</protein>
<evidence type="ECO:0000259" key="10">
    <source>
        <dbReference type="PROSITE" id="PS51160"/>
    </source>
</evidence>
<dbReference type="STRING" id="636.AAW15_10320"/>
<feature type="active site" evidence="7 8">
    <location>
        <position position="20"/>
    </location>
</feature>
<evidence type="ECO:0000256" key="5">
    <source>
        <dbReference type="ARBA" id="ARBA00032904"/>
    </source>
</evidence>
<sequence length="92" mass="10102">MATQCVAAYISGCVQGVGFRYATQRQAVALGVTGYALNLDDGRVEVLAEGEESAVARLLQWLVDGGPRHARIEHVVTEPRPRQHFSAFTIRY</sequence>
<gene>
    <name evidence="11" type="ORF">CRM76_14940</name>
</gene>
<comment type="similarity">
    <text evidence="1 7 9">Belongs to the acylphosphatase family.</text>
</comment>
<dbReference type="Proteomes" id="UP000219788">
    <property type="component" value="Unassembled WGS sequence"/>
</dbReference>
<dbReference type="Pfam" id="PF00708">
    <property type="entry name" value="Acylphosphatase"/>
    <property type="match status" value="1"/>
</dbReference>
<accession>A0A2A7U4B7</accession>
<comment type="caution">
    <text evidence="11">The sequence shown here is derived from an EMBL/GenBank/DDBJ whole genome shotgun (WGS) entry which is preliminary data.</text>
</comment>
<feature type="active site" evidence="7 8">
    <location>
        <position position="38"/>
    </location>
</feature>
<proteinExistence type="inferred from homology"/>
<reference evidence="12" key="1">
    <citation type="submission" date="2017-09" db="EMBL/GenBank/DDBJ databases">
        <title>FDA dAtabase for Regulatory Grade micrObial Sequences (FDA-ARGOS): Supporting development and validation of Infectious Disease Dx tests.</title>
        <authorList>
            <person name="Goldberg B."/>
            <person name="Campos J."/>
            <person name="Tallon L."/>
            <person name="Sadzewicz L."/>
            <person name="Ott S."/>
            <person name="Zhao X."/>
            <person name="Nagaraj S."/>
            <person name="Vavikolanu K."/>
            <person name="Aluvathingal J."/>
            <person name="Nadendla S."/>
            <person name="Geyer C."/>
            <person name="Sichtig H."/>
        </authorList>
    </citation>
    <scope>NUCLEOTIDE SEQUENCE [LARGE SCALE GENOMIC DNA]</scope>
    <source>
        <strain evidence="12">FDAARGOS_370</strain>
    </source>
</reference>
<evidence type="ECO:0000256" key="9">
    <source>
        <dbReference type="RuleBase" id="RU004168"/>
    </source>
</evidence>
<evidence type="ECO:0000313" key="12">
    <source>
        <dbReference type="Proteomes" id="UP000219788"/>
    </source>
</evidence>
<dbReference type="OrthoDB" id="5295388at2"/>
<keyword evidence="4 7" id="KW-0378">Hydrolase</keyword>
<evidence type="ECO:0000256" key="1">
    <source>
        <dbReference type="ARBA" id="ARBA00005614"/>
    </source>
</evidence>
<dbReference type="NCBIfam" id="NF011000">
    <property type="entry name" value="PRK14426.1"/>
    <property type="match status" value="1"/>
</dbReference>
<dbReference type="InterPro" id="IPR001792">
    <property type="entry name" value="Acylphosphatase-like_dom"/>
</dbReference>
<dbReference type="InterPro" id="IPR017968">
    <property type="entry name" value="Acylphosphatase_CS"/>
</dbReference>
<evidence type="ECO:0000256" key="2">
    <source>
        <dbReference type="ARBA" id="ARBA00012150"/>
    </source>
</evidence>
<dbReference type="RefSeq" id="WP_005292910.1">
    <property type="nucleotide sequence ID" value="NZ_AP028090.1"/>
</dbReference>
<evidence type="ECO:0000256" key="6">
    <source>
        <dbReference type="ARBA" id="ARBA00047645"/>
    </source>
</evidence>
<dbReference type="PROSITE" id="PS00150">
    <property type="entry name" value="ACYLPHOSPHATASE_1"/>
    <property type="match status" value="1"/>
</dbReference>
<evidence type="ECO:0000256" key="8">
    <source>
        <dbReference type="PROSITE-ProRule" id="PRU00520"/>
    </source>
</evidence>
<feature type="domain" description="Acylphosphatase-like" evidence="10">
    <location>
        <begin position="5"/>
        <end position="92"/>
    </location>
</feature>
<evidence type="ECO:0000256" key="3">
    <source>
        <dbReference type="ARBA" id="ARBA00015991"/>
    </source>
</evidence>
<dbReference type="Gene3D" id="3.30.70.100">
    <property type="match status" value="1"/>
</dbReference>
<evidence type="ECO:0000313" key="11">
    <source>
        <dbReference type="EMBL" id="PEH73134.1"/>
    </source>
</evidence>
<dbReference type="PANTHER" id="PTHR47268:SF4">
    <property type="entry name" value="ACYLPHOSPHATASE"/>
    <property type="match status" value="1"/>
</dbReference>
<dbReference type="GO" id="GO:0003998">
    <property type="term" value="F:acylphosphatase activity"/>
    <property type="evidence" value="ECO:0007669"/>
    <property type="project" value="UniProtKB-UniRule"/>
</dbReference>
<organism evidence="11 12">
    <name type="scientific">Edwardsiella tarda</name>
    <dbReference type="NCBI Taxonomy" id="636"/>
    <lineage>
        <taxon>Bacteria</taxon>
        <taxon>Pseudomonadati</taxon>
        <taxon>Pseudomonadota</taxon>
        <taxon>Gammaproteobacteria</taxon>
        <taxon>Enterobacterales</taxon>
        <taxon>Hafniaceae</taxon>
        <taxon>Edwardsiella</taxon>
    </lineage>
</organism>